<gene>
    <name evidence="2" type="ORF">OIE82_30520</name>
</gene>
<dbReference type="RefSeq" id="WP_359576637.1">
    <property type="nucleotide sequence ID" value="NZ_CP109207.1"/>
</dbReference>
<name>A0ABZ1YD13_9ACTN</name>
<sequence>MDSTETARRLLGHGAVSRPYAQLTGGHVANTPIYAELVAEWRAKGHTVPGHREGVWASFAVVTAGDRGPAPAVPFRVPVPLLAAGAWEGEPGGASEEAPSRETPQAKPSDETSGEVQRAVPEGRPSPTTRGTTPSGEAPEDVPGERPSQGAPEVVPSRERSPGTPEEASEANFSEATRRTVRSGGTPEAVSEEPRSQEPSEAAMPSREPLEERSGGTPEEASEGSPSEKTRGTVPSGGTPEAGAEEPPSRETPEGAARTPSWAVGDGVSSGEAPGAAQPRAAVPEQAPEPGVTSSQDSAPR</sequence>
<protein>
    <submittedName>
        <fullName evidence="2">Uncharacterized protein</fullName>
    </submittedName>
</protein>
<reference evidence="2" key="1">
    <citation type="submission" date="2022-10" db="EMBL/GenBank/DDBJ databases">
        <title>The complete genomes of actinobacterial strains from the NBC collection.</title>
        <authorList>
            <person name="Joergensen T.S."/>
            <person name="Alvarez Arevalo M."/>
            <person name="Sterndorff E.B."/>
            <person name="Faurdal D."/>
            <person name="Vuksanovic O."/>
            <person name="Mourched A.-S."/>
            <person name="Charusanti P."/>
            <person name="Shaw S."/>
            <person name="Blin K."/>
            <person name="Weber T."/>
        </authorList>
    </citation>
    <scope>NUCLEOTIDE SEQUENCE [LARGE SCALE GENOMIC DNA]</scope>
    <source>
        <strain evidence="2">NBC 01686</strain>
    </source>
</reference>
<evidence type="ECO:0000313" key="2">
    <source>
        <dbReference type="EMBL" id="WUU57254.1"/>
    </source>
</evidence>
<feature type="region of interest" description="Disordered" evidence="1">
    <location>
        <begin position="87"/>
        <end position="301"/>
    </location>
</feature>
<evidence type="ECO:0000256" key="1">
    <source>
        <dbReference type="SAM" id="MobiDB-lite"/>
    </source>
</evidence>
<dbReference type="EMBL" id="CP109207">
    <property type="protein sequence ID" value="WUU57254.1"/>
    <property type="molecule type" value="Genomic_DNA"/>
</dbReference>
<feature type="compositionally biased region" description="Low complexity" evidence="1">
    <location>
        <begin position="122"/>
        <end position="137"/>
    </location>
</feature>
<feature type="compositionally biased region" description="Low complexity" evidence="1">
    <location>
        <begin position="87"/>
        <end position="97"/>
    </location>
</feature>
<feature type="compositionally biased region" description="Polar residues" evidence="1">
    <location>
        <begin position="292"/>
        <end position="301"/>
    </location>
</feature>
<accession>A0ABZ1YD13</accession>
<proteinExistence type="predicted"/>
<organism evidence="2">
    <name type="scientific">Streptomyces althioticus</name>
    <dbReference type="NCBI Taxonomy" id="83380"/>
    <lineage>
        <taxon>Bacteria</taxon>
        <taxon>Bacillati</taxon>
        <taxon>Actinomycetota</taxon>
        <taxon>Actinomycetes</taxon>
        <taxon>Kitasatosporales</taxon>
        <taxon>Streptomycetaceae</taxon>
        <taxon>Streptomyces</taxon>
        <taxon>Streptomyces althioticus group</taxon>
    </lineage>
</organism>